<evidence type="ECO:0000313" key="9">
    <source>
        <dbReference type="EMBL" id="MBD3862587.1"/>
    </source>
</evidence>
<feature type="transmembrane region" description="Helical" evidence="8">
    <location>
        <begin position="202"/>
        <end position="224"/>
    </location>
</feature>
<feature type="transmembrane region" description="Helical" evidence="8">
    <location>
        <begin position="292"/>
        <end position="313"/>
    </location>
</feature>
<gene>
    <name evidence="9" type="ORF">IEG06_03925</name>
</gene>
<feature type="transmembrane region" description="Helical" evidence="8">
    <location>
        <begin position="73"/>
        <end position="98"/>
    </location>
</feature>
<name>A0ABR8LX44_9FLAO</name>
<evidence type="ECO:0000256" key="4">
    <source>
        <dbReference type="ARBA" id="ARBA00022679"/>
    </source>
</evidence>
<evidence type="ECO:0000256" key="5">
    <source>
        <dbReference type="ARBA" id="ARBA00022692"/>
    </source>
</evidence>
<dbReference type="EMBL" id="JACXXH010000002">
    <property type="protein sequence ID" value="MBD3862587.1"/>
    <property type="molecule type" value="Genomic_DNA"/>
</dbReference>
<comment type="subcellular location">
    <subcellularLocation>
        <location evidence="1">Cell membrane</location>
        <topology evidence="1">Multi-pass membrane protein</topology>
    </subcellularLocation>
</comment>
<dbReference type="InterPro" id="IPR050297">
    <property type="entry name" value="LipidA_mod_glycosyltrf_83"/>
</dbReference>
<keyword evidence="10" id="KW-1185">Reference proteome</keyword>
<organism evidence="9 10">
    <name type="scientific">Olleya marilimosa</name>
    <dbReference type="NCBI Taxonomy" id="272164"/>
    <lineage>
        <taxon>Bacteria</taxon>
        <taxon>Pseudomonadati</taxon>
        <taxon>Bacteroidota</taxon>
        <taxon>Flavobacteriia</taxon>
        <taxon>Flavobacteriales</taxon>
        <taxon>Flavobacteriaceae</taxon>
    </lineage>
</organism>
<feature type="transmembrane region" description="Helical" evidence="8">
    <location>
        <begin position="135"/>
        <end position="152"/>
    </location>
</feature>
<feature type="transmembrane region" description="Helical" evidence="8">
    <location>
        <begin position="350"/>
        <end position="368"/>
    </location>
</feature>
<feature type="transmembrane region" description="Helical" evidence="8">
    <location>
        <begin position="249"/>
        <end position="272"/>
    </location>
</feature>
<proteinExistence type="predicted"/>
<keyword evidence="4" id="KW-0808">Transferase</keyword>
<comment type="caution">
    <text evidence="9">The sequence shown here is derived from an EMBL/GenBank/DDBJ whole genome shotgun (WGS) entry which is preliminary data.</text>
</comment>
<keyword evidence="3" id="KW-0328">Glycosyltransferase</keyword>
<feature type="transmembrane region" description="Helical" evidence="8">
    <location>
        <begin position="110"/>
        <end position="130"/>
    </location>
</feature>
<keyword evidence="7 8" id="KW-0472">Membrane</keyword>
<protein>
    <recommendedName>
        <fullName evidence="11">Glycosyltransferase RgtA/B/C/D-like domain-containing protein</fullName>
    </recommendedName>
</protein>
<evidence type="ECO:0008006" key="11">
    <source>
        <dbReference type="Google" id="ProtNLM"/>
    </source>
</evidence>
<keyword evidence="6 8" id="KW-1133">Transmembrane helix</keyword>
<feature type="transmembrane region" description="Helical" evidence="8">
    <location>
        <begin position="6"/>
        <end position="22"/>
    </location>
</feature>
<feature type="transmembrane region" description="Helical" evidence="8">
    <location>
        <begin position="158"/>
        <end position="190"/>
    </location>
</feature>
<keyword evidence="5 8" id="KW-0812">Transmembrane</keyword>
<evidence type="ECO:0000256" key="2">
    <source>
        <dbReference type="ARBA" id="ARBA00022475"/>
    </source>
</evidence>
<evidence type="ECO:0000256" key="6">
    <source>
        <dbReference type="ARBA" id="ARBA00022989"/>
    </source>
</evidence>
<dbReference type="PANTHER" id="PTHR33908">
    <property type="entry name" value="MANNOSYLTRANSFERASE YKCB-RELATED"/>
    <property type="match status" value="1"/>
</dbReference>
<evidence type="ECO:0000256" key="8">
    <source>
        <dbReference type="SAM" id="Phobius"/>
    </source>
</evidence>
<evidence type="ECO:0000256" key="1">
    <source>
        <dbReference type="ARBA" id="ARBA00004651"/>
    </source>
</evidence>
<feature type="transmembrane region" description="Helical" evidence="8">
    <location>
        <begin position="325"/>
        <end position="343"/>
    </location>
</feature>
<dbReference type="RefSeq" id="WP_191099146.1">
    <property type="nucleotide sequence ID" value="NZ_JACXXF010000002.1"/>
</dbReference>
<reference evidence="9 10" key="1">
    <citation type="submission" date="2020-09" db="EMBL/GenBank/DDBJ databases">
        <title>Bacillus nautilus sp. nov., Chryseoglobus crepusculi sp. nov, and Psychrobacter noctis sp. nov., isolated from deep-sea sponges from the equatorial Atlantic.</title>
        <authorList>
            <person name="Stennett H.L."/>
            <person name="Williams S.E."/>
        </authorList>
    </citation>
    <scope>NUCLEOTIDE SEQUENCE [LARGE SCALE GENOMIC DNA]</scope>
    <source>
        <strain evidence="9 10">28M-24</strain>
    </source>
</reference>
<dbReference type="Proteomes" id="UP000627521">
    <property type="component" value="Unassembled WGS sequence"/>
</dbReference>
<dbReference type="PANTHER" id="PTHR33908:SF11">
    <property type="entry name" value="MEMBRANE PROTEIN"/>
    <property type="match status" value="1"/>
</dbReference>
<evidence type="ECO:0000256" key="3">
    <source>
        <dbReference type="ARBA" id="ARBA00022676"/>
    </source>
</evidence>
<accession>A0ABR8LX44</accession>
<evidence type="ECO:0000256" key="7">
    <source>
        <dbReference type="ARBA" id="ARBA00023136"/>
    </source>
</evidence>
<sequence length="485" mass="56207">MTKKLIILISIAFTLLFAYFSWPYKLGITPDSVSYIQIVKSILLGNGIVDENGILITHWPPLYPLLVALTTKLFNCSILTGAFILNIGLLSAISLIFYNLLTTLKIDKKVIPFIVILLLTSYSSLVFIYFLSEGLFLVLLLLVTLLFIKWVITNSYKYLILAGVISSALILTRYAGLGYIGGFGFYILILHKSKIKPRLKAVLIYTISSLSLFILWLIYCYYFNNSYTIRNTDFFGFRFRRLLSLTKTIIYWFLYNGYIATVVLSLIVISFLKFKTIKKSIITQVKSCTPIILLFLTLLCSYTVFIVFSISFFDENVPVNTRIFFPFYFIILTLVVLILNPILKPKQYQPITIVLFIILLLSNILNTYQLRVNHYHNGTQYSAEVWKNSEAINYIKSKDTLNLYTNAHDIMRFYKNVNNYKLPFINTKTYDSALQKMTQDVKQGKAKILFFDNINRRYFISKPDLLNHFKDFNIHKFKDGVLIKN</sequence>
<evidence type="ECO:0000313" key="10">
    <source>
        <dbReference type="Proteomes" id="UP000627521"/>
    </source>
</evidence>
<keyword evidence="2" id="KW-1003">Cell membrane</keyword>